<dbReference type="Proteomes" id="UP000255469">
    <property type="component" value="Unassembled WGS sequence"/>
</dbReference>
<sequence length="237" mass="25579">MKKKTGKDICKILKDIRQQIADANAISYQPCECHHKGDCTDTCPVCEEEIRYLEHQLNVRKNKGFSTKVAGVAAGICATVIPMMATAQKVTSDGIPNGRVITTKKDTVKTKSYPSDCKDSILICGKIVDKADKAPLAGASVLIDGTHSGAATNMEGLFSLKTPPDASLIISFVGYKKKKVLARTLLHSQDNIIALEEDQDILGIVVVGAAGESSCDDVYGRNTCKPKSHKEKNKENK</sequence>
<dbReference type="RefSeq" id="WP_025067825.1">
    <property type="nucleotide sequence ID" value="NZ_CAUVPN010000011.1"/>
</dbReference>
<organism evidence="1 2">
    <name type="scientific">Prevotella denticola</name>
    <dbReference type="NCBI Taxonomy" id="28129"/>
    <lineage>
        <taxon>Bacteria</taxon>
        <taxon>Pseudomonadati</taxon>
        <taxon>Bacteroidota</taxon>
        <taxon>Bacteroidia</taxon>
        <taxon>Bacteroidales</taxon>
        <taxon>Prevotellaceae</taxon>
        <taxon>Prevotella</taxon>
    </lineage>
</organism>
<dbReference type="Pfam" id="PF13715">
    <property type="entry name" value="CarbopepD_reg_2"/>
    <property type="match status" value="1"/>
</dbReference>
<proteinExistence type="predicted"/>
<accession>A0A379E310</accession>
<dbReference type="SUPFAM" id="SSF49464">
    <property type="entry name" value="Carboxypeptidase regulatory domain-like"/>
    <property type="match status" value="1"/>
</dbReference>
<protein>
    <submittedName>
        <fullName evidence="1">TonB-linked outer membrane protein, SusC/RagA family</fullName>
    </submittedName>
</protein>
<evidence type="ECO:0000313" key="2">
    <source>
        <dbReference type="Proteomes" id="UP000255469"/>
    </source>
</evidence>
<gene>
    <name evidence="1" type="ORF">NCTC13067_00768</name>
</gene>
<reference evidence="1 2" key="1">
    <citation type="submission" date="2018-06" db="EMBL/GenBank/DDBJ databases">
        <authorList>
            <consortium name="Pathogen Informatics"/>
            <person name="Doyle S."/>
        </authorList>
    </citation>
    <scope>NUCLEOTIDE SEQUENCE [LARGE SCALE GENOMIC DNA]</scope>
    <source>
        <strain evidence="1 2">NCTC13067</strain>
    </source>
</reference>
<evidence type="ECO:0000313" key="1">
    <source>
        <dbReference type="EMBL" id="SUB87103.1"/>
    </source>
</evidence>
<dbReference type="EMBL" id="UGTM01000001">
    <property type="protein sequence ID" value="SUB87103.1"/>
    <property type="molecule type" value="Genomic_DNA"/>
</dbReference>
<dbReference type="AlphaFoldDB" id="A0A379E310"/>
<dbReference type="InterPro" id="IPR008969">
    <property type="entry name" value="CarboxyPept-like_regulatory"/>
</dbReference>
<dbReference type="Gene3D" id="2.60.40.1120">
    <property type="entry name" value="Carboxypeptidase-like, regulatory domain"/>
    <property type="match status" value="1"/>
</dbReference>
<name>A0A379E310_9BACT</name>